<dbReference type="EMBL" id="ML732952">
    <property type="protein sequence ID" value="KAB8266592.1"/>
    <property type="molecule type" value="Genomic_DNA"/>
</dbReference>
<accession>A0A5N6IIM2</accession>
<feature type="compositionally biased region" description="Polar residues" evidence="1">
    <location>
        <begin position="32"/>
        <end position="41"/>
    </location>
</feature>
<name>A0A5N6IIM2_9EURO</name>
<protein>
    <submittedName>
        <fullName evidence="2">Uncharacterized protein</fullName>
    </submittedName>
</protein>
<proteinExistence type="predicted"/>
<dbReference type="Proteomes" id="UP000326289">
    <property type="component" value="Unassembled WGS sequence"/>
</dbReference>
<sequence>MYPFTSPVSFHRPRQLAWLLSVSHTEPDVEPSRTTPVSSNRHWPCQKAGQISHSIGRQEENSQPRPYWWGRGDRTNDTVGNRSPAYWLNGKWPEPF</sequence>
<evidence type="ECO:0000256" key="1">
    <source>
        <dbReference type="SAM" id="MobiDB-lite"/>
    </source>
</evidence>
<evidence type="ECO:0000313" key="2">
    <source>
        <dbReference type="EMBL" id="KAB8266592.1"/>
    </source>
</evidence>
<organism evidence="2 3">
    <name type="scientific">Aspergillus minisclerotigenes</name>
    <dbReference type="NCBI Taxonomy" id="656917"/>
    <lineage>
        <taxon>Eukaryota</taxon>
        <taxon>Fungi</taxon>
        <taxon>Dikarya</taxon>
        <taxon>Ascomycota</taxon>
        <taxon>Pezizomycotina</taxon>
        <taxon>Eurotiomycetes</taxon>
        <taxon>Eurotiomycetidae</taxon>
        <taxon>Eurotiales</taxon>
        <taxon>Aspergillaceae</taxon>
        <taxon>Aspergillus</taxon>
        <taxon>Aspergillus subgen. Circumdati</taxon>
    </lineage>
</organism>
<dbReference type="AlphaFoldDB" id="A0A5N6IIM2"/>
<evidence type="ECO:0000313" key="3">
    <source>
        <dbReference type="Proteomes" id="UP000326289"/>
    </source>
</evidence>
<keyword evidence="3" id="KW-1185">Reference proteome</keyword>
<reference evidence="2 3" key="1">
    <citation type="submission" date="2019-04" db="EMBL/GenBank/DDBJ databases">
        <title>Fungal friends and foes A comparative genomics study of 23 Aspergillus species from section Flavi.</title>
        <authorList>
            <consortium name="DOE Joint Genome Institute"/>
            <person name="Kjaerbolling I."/>
            <person name="Vesth T.C."/>
            <person name="Frisvad J.C."/>
            <person name="Nybo J.L."/>
            <person name="Theobald S."/>
            <person name="Kildgaard S."/>
            <person name="Petersen T.I."/>
            <person name="Kuo A."/>
            <person name="Sato A."/>
            <person name="Lyhne E.K."/>
            <person name="Kogle M.E."/>
            <person name="Wiebenga A."/>
            <person name="Kun R.S."/>
            <person name="Lubbers R.J."/>
            <person name="Makela M.R."/>
            <person name="Barry K."/>
            <person name="Chovatia M."/>
            <person name="Clum A."/>
            <person name="Daum C."/>
            <person name="Haridas S."/>
            <person name="He G."/>
            <person name="LaButti K."/>
            <person name="Lipzen A."/>
            <person name="Mondo S."/>
            <person name="Pangilinan J."/>
            <person name="Riley R."/>
            <person name="Salamov A."/>
            <person name="Simmons B.A."/>
            <person name="Magnuson J.K."/>
            <person name="Henrissat B."/>
            <person name="Mortensen U.H."/>
            <person name="Larsen T.O."/>
            <person name="De vries R.P."/>
            <person name="Grigoriev I.V."/>
            <person name="Machida M."/>
            <person name="Baker S.E."/>
            <person name="Andersen M.R."/>
        </authorList>
    </citation>
    <scope>NUCLEOTIDE SEQUENCE [LARGE SCALE GENOMIC DNA]</scope>
    <source>
        <strain evidence="2 3">CBS 117635</strain>
    </source>
</reference>
<feature type="region of interest" description="Disordered" evidence="1">
    <location>
        <begin position="24"/>
        <end position="96"/>
    </location>
</feature>
<gene>
    <name evidence="2" type="ORF">BDV30DRAFT_221627</name>
</gene>